<comment type="subcellular location">
    <subcellularLocation>
        <location evidence="1">Nucleus</location>
    </subcellularLocation>
</comment>
<accession>Q9M8Z6</accession>
<dbReference type="FunFam" id="3.30.110.20:FF:000003">
    <property type="entry name" value="DNA/RNA-binding protein Alba 1"/>
    <property type="match status" value="1"/>
</dbReference>
<evidence type="ECO:0000313" key="6">
    <source>
        <dbReference type="EMBL" id="AAF27007.1"/>
    </source>
</evidence>
<dbReference type="AlphaFoldDB" id="Q9M8Z6"/>
<keyword evidence="3" id="KW-0539">Nucleus</keyword>
<dbReference type="PANTHER" id="PTHR13516:SF3">
    <property type="entry name" value="ALBA DNA_RNA-BINDING PROTEIN"/>
    <property type="match status" value="1"/>
</dbReference>
<dbReference type="Pfam" id="PF01918">
    <property type="entry name" value="Alba"/>
    <property type="match status" value="1"/>
</dbReference>
<evidence type="ECO:0000259" key="5">
    <source>
        <dbReference type="Pfam" id="PF01918"/>
    </source>
</evidence>
<organism evidence="6">
    <name type="scientific">Arabidopsis thaliana</name>
    <name type="common">Mouse-ear cress</name>
    <dbReference type="NCBI Taxonomy" id="3702"/>
    <lineage>
        <taxon>Eukaryota</taxon>
        <taxon>Viridiplantae</taxon>
        <taxon>Streptophyta</taxon>
        <taxon>Embryophyta</taxon>
        <taxon>Tracheophyta</taxon>
        <taxon>Spermatophyta</taxon>
        <taxon>Magnoliopsida</taxon>
        <taxon>eudicotyledons</taxon>
        <taxon>Gunneridae</taxon>
        <taxon>Pentapetalae</taxon>
        <taxon>rosids</taxon>
        <taxon>malvids</taxon>
        <taxon>Brassicales</taxon>
        <taxon>Brassicaceae</taxon>
        <taxon>Camelineae</taxon>
        <taxon>Arabidopsis</taxon>
    </lineage>
</organism>
<feature type="region of interest" description="Disordered" evidence="4">
    <location>
        <begin position="121"/>
        <end position="143"/>
    </location>
</feature>
<evidence type="ECO:0000256" key="3">
    <source>
        <dbReference type="ARBA" id="ARBA00023242"/>
    </source>
</evidence>
<dbReference type="Gene3D" id="3.30.110.20">
    <property type="entry name" value="Alba-like domain"/>
    <property type="match status" value="1"/>
</dbReference>
<reference evidence="6" key="2">
    <citation type="submission" date="2001-01" db="EMBL/GenBank/DDBJ databases">
        <title>Arabidopsis thaliana chromosome III BAC F17A9 genomic sequence.</title>
        <authorList>
            <person name="Lin X."/>
            <person name="Kaul S."/>
            <person name="Town C.D."/>
            <person name="Benito M.-I."/>
            <person name="Creasy T.H."/>
            <person name="Haas B."/>
            <person name="Wu D."/>
            <person name="Ronning C.M."/>
            <person name="Koo H."/>
            <person name="Fujii C.Y."/>
            <person name="Utterback T.R."/>
            <person name="Barnstead M.E."/>
            <person name="Bowman C.L."/>
            <person name="White O."/>
            <person name="Nierman W.C."/>
            <person name="Fraser C.M."/>
        </authorList>
    </citation>
    <scope>NUCLEOTIDE SEQUENCE</scope>
</reference>
<dbReference type="SUPFAM" id="SSF82704">
    <property type="entry name" value="AlbA-like"/>
    <property type="match status" value="1"/>
</dbReference>
<reference key="1">
    <citation type="journal article" date="2000" name="Nature">
        <title>Sequence and analysis of chromosome 3 of the plant Arabidopsis thaliana.</title>
        <authorList>
            <consortium name="European Union Chromosome 3 Arabidopsis Sequencing Consortium"/>
            <consortium name="Institute for Genomic Research"/>
            <consortium name="Kazusa DNA Research Institute"/>
            <person name="Salanoubat M."/>
            <person name="Lemcke K."/>
            <person name="Rieger M."/>
            <person name="Ansorge W."/>
            <person name="Unseld M."/>
            <person name="Fartmann B."/>
            <person name="Valle G."/>
            <person name="Blocker H."/>
            <person name="Perez-Alonso M."/>
            <person name="Obermaier B."/>
            <person name="Delseny M."/>
            <person name="Boutry M."/>
            <person name="Grivell L.A."/>
            <person name="Mache R."/>
            <person name="Puigdomenech P."/>
            <person name="De Simone V."/>
            <person name="Choisne N."/>
            <person name="Artiguenave F."/>
            <person name="Robert C."/>
            <person name="Brottier P."/>
            <person name="Wincker P."/>
            <person name="Cattolico L."/>
            <person name="Weissenbach J."/>
            <person name="Saurin W."/>
            <person name="Quetier F."/>
            <person name="Schafer M."/>
            <person name="Muller-Auer S."/>
            <person name="Gabel C."/>
            <person name="Fuchs M."/>
            <person name="Benes V."/>
            <person name="Wurmbach E."/>
            <person name="Drzonek H."/>
            <person name="Erfle H."/>
            <person name="Jordan N."/>
            <person name="Bangert S."/>
            <person name="Wiedelmann R."/>
            <person name="Kranz H."/>
            <person name="Voss H."/>
            <person name="Holland R."/>
            <person name="Brandt P."/>
            <person name="Nyakatura G."/>
            <person name="Vezzi A."/>
            <person name="D'Angelo M."/>
            <person name="Pallavicini A."/>
            <person name="Toppo S."/>
            <person name="Simionati B."/>
            <person name="Conrad A."/>
            <person name="Hornischer K."/>
            <person name="Kauer G."/>
            <person name="Lohnert T.H."/>
            <person name="Nordsiek G."/>
            <person name="Reichelt J."/>
            <person name="Scharfe M."/>
            <person name="Schon O."/>
            <person name="Bargues M."/>
            <person name="Terol J."/>
            <person name="Climent J."/>
            <person name="Navarro P."/>
            <person name="Collado C."/>
            <person name="Perez-Perez A."/>
            <person name="Ottenwalder B."/>
            <person name="Duchemin D."/>
            <person name="Cooke R."/>
            <person name="Laudie M."/>
            <person name="Berger-Llauro C."/>
            <person name="Purnelle B."/>
            <person name="Masuy D."/>
            <person name="de Haan M."/>
            <person name="Maarse A.C."/>
            <person name="Alcaraz J.P."/>
            <person name="Cottet A."/>
            <person name="Casacuberta E."/>
            <person name="Monfort A."/>
            <person name="Argiriou A."/>
            <person name="flores M."/>
            <person name="Liguori R."/>
            <person name="Vitale D."/>
            <person name="Mannhaupt G."/>
            <person name="Haase D."/>
            <person name="Schoof H."/>
            <person name="Rudd S."/>
            <person name="Zaccaria P."/>
            <person name="Mewes H.W."/>
            <person name="Mayer K.F."/>
            <person name="Kaul S."/>
            <person name="Town C.D."/>
            <person name="Koo H.L."/>
            <person name="Tallon L.J."/>
            <person name="Jenkins J."/>
            <person name="Rooney T."/>
            <person name="Rizzo M."/>
            <person name="Walts A."/>
            <person name="Utterback T."/>
            <person name="Fujii C.Y."/>
            <person name="Shea T.P."/>
            <person name="Creasy T.H."/>
            <person name="Haas B."/>
            <person name="Maiti R."/>
            <person name="Wu D."/>
            <person name="Peterson J."/>
            <person name="Van Aken S."/>
            <person name="Pai G."/>
            <person name="Militscher J."/>
            <person name="Sellers P."/>
            <person name="Gill J.E."/>
            <person name="Feldblyum T.V."/>
            <person name="Preuss D."/>
            <person name="Lin X."/>
            <person name="Nierman W.C."/>
            <person name="Salzberg S.L."/>
            <person name="White O."/>
            <person name="Venter J.C."/>
            <person name="Fraser C.M."/>
            <person name="Kaneko T."/>
            <person name="Nakamura Y."/>
            <person name="Sato S."/>
            <person name="Kato T."/>
            <person name="Asamizu E."/>
            <person name="Sasamoto S."/>
            <person name="Kimura T."/>
            <person name="Idesawa K."/>
            <person name="Kawashima K."/>
            <person name="Kishida Y."/>
            <person name="Kiyokawa C."/>
            <person name="Kohara M."/>
            <person name="Matsumoto M."/>
            <person name="Matsuno A."/>
            <person name="Muraki A."/>
            <person name="Nakayama S."/>
            <person name="Nakazaki N."/>
            <person name="Shinpo S."/>
            <person name="Takeuchi C."/>
            <person name="Wada T."/>
            <person name="Watanabe A."/>
            <person name="Yamada M."/>
            <person name="Yasuda M."/>
            <person name="Tabata S."/>
        </authorList>
    </citation>
    <scope>NUCLEOTIDE SEQUENCE [LARGE SCALE GENOMIC DNA]</scope>
    <source>
        <strain>cv. Columbia</strain>
    </source>
</reference>
<dbReference type="InterPro" id="IPR036882">
    <property type="entry name" value="Alba-like_dom_sf"/>
</dbReference>
<dbReference type="InterPro" id="IPR002775">
    <property type="entry name" value="DNA/RNA-bd_Alba-like"/>
</dbReference>
<feature type="compositionally biased region" description="Polar residues" evidence="4">
    <location>
        <begin position="127"/>
        <end position="143"/>
    </location>
</feature>
<dbReference type="GO" id="GO:0003676">
    <property type="term" value="F:nucleic acid binding"/>
    <property type="evidence" value="ECO:0007669"/>
    <property type="project" value="InterPro"/>
</dbReference>
<dbReference type="GO" id="GO:0005634">
    <property type="term" value="C:nucleus"/>
    <property type="evidence" value="ECO:0007669"/>
    <property type="project" value="UniProtKB-SubCell"/>
</dbReference>
<dbReference type="ExpressionAtlas" id="Q9M8Z6">
    <property type="expression patterns" value="baseline and differential"/>
</dbReference>
<gene>
    <name evidence="6" type="primary">F17A9.19</name>
</gene>
<sequence>MDRYQRVAKPKPESPINENEIRITSKGLIRNYISYATSLLQEKSVKDIVLKAMGQAISKTVAISEILKNKIPGLHQDIAISSISITDVWEPTEEGLFPVELTRHVSMISITLSLSELNKDSPGYQAPAQSDQSKPQYQPQQGRQARLPYNAYGEGNALNFLDDLNLSMLIRMGEGEVVAEGEAGEEVDMETTKGVMKEKTKGTIKKIIKVLFCHRRRSFRLMTMKVGIQTRAEAVDVVDEAMAIVILDIRVAEAGMVVGEMVDMVVGEMTGMGKGEMTGMGKGEMTGMVEEETTGMVEGEMTDMVEAETMDMGEEEADFVAVVVEAEMKDTVAAEVDMEVEVAAKVMGMAEAEVTGMVEAEVTGMVEAEVMAMVVAELIGMMEEDVMAMVEADMMAMVGVKVMVMEVAEADTVEVEADMVVDVEGWVMVVVQGMVLVTKTKPKLFHIPFSKLYGLAAAYFSVALKTLQILSTIPRGLICFKKGYG</sequence>
<comment type="similarity">
    <text evidence="2">Belongs to the histone-like Alba family.</text>
</comment>
<protein>
    <submittedName>
        <fullName evidence="6">F17A9.19 protein</fullName>
    </submittedName>
</protein>
<evidence type="ECO:0000256" key="4">
    <source>
        <dbReference type="SAM" id="MobiDB-lite"/>
    </source>
</evidence>
<evidence type="ECO:0000256" key="2">
    <source>
        <dbReference type="ARBA" id="ARBA00008018"/>
    </source>
</evidence>
<evidence type="ECO:0000256" key="1">
    <source>
        <dbReference type="ARBA" id="ARBA00004123"/>
    </source>
</evidence>
<dbReference type="EMBL" id="AC016827">
    <property type="protein sequence ID" value="AAF27007.1"/>
    <property type="molecule type" value="Genomic_DNA"/>
</dbReference>
<feature type="domain" description="DNA/RNA-binding protein Alba-like" evidence="5">
    <location>
        <begin position="19"/>
        <end position="76"/>
    </location>
</feature>
<dbReference type="InterPro" id="IPR051958">
    <property type="entry name" value="Alba-like_NAB"/>
</dbReference>
<name>Q9M8Z6_ARATH</name>
<dbReference type="PANTHER" id="PTHR13516">
    <property type="entry name" value="RIBONUCLEASE P SUBUNIT P25"/>
    <property type="match status" value="1"/>
</dbReference>
<proteinExistence type="inferred from homology"/>